<evidence type="ECO:0000313" key="3">
    <source>
        <dbReference type="Proteomes" id="UP000215914"/>
    </source>
</evidence>
<reference evidence="2" key="1">
    <citation type="journal article" date="2017" name="Nature">
        <title>The sunflower genome provides insights into oil metabolism, flowering and Asterid evolution.</title>
        <authorList>
            <person name="Badouin H."/>
            <person name="Gouzy J."/>
            <person name="Grassa C.J."/>
            <person name="Murat F."/>
            <person name="Staton S.E."/>
            <person name="Cottret L."/>
            <person name="Lelandais-Briere C."/>
            <person name="Owens G.L."/>
            <person name="Carrere S."/>
            <person name="Mayjonade B."/>
            <person name="Legrand L."/>
            <person name="Gill N."/>
            <person name="Kane N.C."/>
            <person name="Bowers J.E."/>
            <person name="Hubner S."/>
            <person name="Bellec A."/>
            <person name="Berard A."/>
            <person name="Berges H."/>
            <person name="Blanchet N."/>
            <person name="Boniface M.C."/>
            <person name="Brunel D."/>
            <person name="Catrice O."/>
            <person name="Chaidir N."/>
            <person name="Claudel C."/>
            <person name="Donnadieu C."/>
            <person name="Faraut T."/>
            <person name="Fievet G."/>
            <person name="Helmstetter N."/>
            <person name="King M."/>
            <person name="Knapp S.J."/>
            <person name="Lai Z."/>
            <person name="Le Paslier M.C."/>
            <person name="Lippi Y."/>
            <person name="Lorenzon L."/>
            <person name="Mandel J.R."/>
            <person name="Marage G."/>
            <person name="Marchand G."/>
            <person name="Marquand E."/>
            <person name="Bret-Mestries E."/>
            <person name="Morien E."/>
            <person name="Nambeesan S."/>
            <person name="Nguyen T."/>
            <person name="Pegot-Espagnet P."/>
            <person name="Pouilly N."/>
            <person name="Raftis F."/>
            <person name="Sallet E."/>
            <person name="Schiex T."/>
            <person name="Thomas J."/>
            <person name="Vandecasteele C."/>
            <person name="Vares D."/>
            <person name="Vear F."/>
            <person name="Vautrin S."/>
            <person name="Crespi M."/>
            <person name="Mangin B."/>
            <person name="Burke J.M."/>
            <person name="Salse J."/>
            <person name="Munos S."/>
            <person name="Vincourt P."/>
            <person name="Rieseberg L.H."/>
            <person name="Langlade N.B."/>
        </authorList>
    </citation>
    <scope>NUCLEOTIDE SEQUENCE</scope>
    <source>
        <tissue evidence="2">Leaves</tissue>
    </source>
</reference>
<dbReference type="Gramene" id="mRNA:HanXRQr2_Chr03g0111841">
    <property type="protein sequence ID" value="mRNA:HanXRQr2_Chr03g0111841"/>
    <property type="gene ID" value="HanXRQr2_Chr03g0111841"/>
</dbReference>
<feature type="domain" description="Protein kinase" evidence="1">
    <location>
        <begin position="1"/>
        <end position="80"/>
    </location>
</feature>
<sequence>MPCGSLESHLFRTERILFSTIIVESSVKGCSLGAAKGLAFLHGAKAKVIYRDCKTSNVLLDSDYNAKLSDFGASQGWTDR</sequence>
<comment type="caution">
    <text evidence="2">The sequence shown here is derived from an EMBL/GenBank/DDBJ whole genome shotgun (WGS) entry which is preliminary data.</text>
</comment>
<keyword evidence="2" id="KW-0808">Transferase</keyword>
<proteinExistence type="predicted"/>
<dbReference type="AlphaFoldDB" id="A0A9K3NWE7"/>
<gene>
    <name evidence="2" type="ORF">HanXRQr2_Chr03g0111841</name>
</gene>
<dbReference type="PROSITE" id="PS50011">
    <property type="entry name" value="PROTEIN_KINASE_DOM"/>
    <property type="match status" value="1"/>
</dbReference>
<dbReference type="EC" id="2.7.-.-" evidence="2"/>
<dbReference type="Pfam" id="PF00069">
    <property type="entry name" value="Pkinase"/>
    <property type="match status" value="1"/>
</dbReference>
<dbReference type="GO" id="GO:0004672">
    <property type="term" value="F:protein kinase activity"/>
    <property type="evidence" value="ECO:0007669"/>
    <property type="project" value="InterPro"/>
</dbReference>
<keyword evidence="3" id="KW-1185">Reference proteome</keyword>
<keyword evidence="2" id="KW-0418">Kinase</keyword>
<dbReference type="SUPFAM" id="SSF56112">
    <property type="entry name" value="Protein kinase-like (PK-like)"/>
    <property type="match status" value="1"/>
</dbReference>
<dbReference type="Gene3D" id="1.10.510.10">
    <property type="entry name" value="Transferase(Phosphotransferase) domain 1"/>
    <property type="match status" value="1"/>
</dbReference>
<dbReference type="GO" id="GO:0005524">
    <property type="term" value="F:ATP binding"/>
    <property type="evidence" value="ECO:0007669"/>
    <property type="project" value="InterPro"/>
</dbReference>
<dbReference type="InterPro" id="IPR000719">
    <property type="entry name" value="Prot_kinase_dom"/>
</dbReference>
<dbReference type="InterPro" id="IPR050823">
    <property type="entry name" value="Plant_Ser_Thr_Prot_Kinase"/>
</dbReference>
<protein>
    <submittedName>
        <fullName evidence="2">Transferase, protein kinase RLK-Pelle-RLCK-VIIa-2 family</fullName>
        <ecNumber evidence="2">2.7.-.-</ecNumber>
    </submittedName>
</protein>
<organism evidence="2 3">
    <name type="scientific">Helianthus annuus</name>
    <name type="common">Common sunflower</name>
    <dbReference type="NCBI Taxonomy" id="4232"/>
    <lineage>
        <taxon>Eukaryota</taxon>
        <taxon>Viridiplantae</taxon>
        <taxon>Streptophyta</taxon>
        <taxon>Embryophyta</taxon>
        <taxon>Tracheophyta</taxon>
        <taxon>Spermatophyta</taxon>
        <taxon>Magnoliopsida</taxon>
        <taxon>eudicotyledons</taxon>
        <taxon>Gunneridae</taxon>
        <taxon>Pentapetalae</taxon>
        <taxon>asterids</taxon>
        <taxon>campanulids</taxon>
        <taxon>Asterales</taxon>
        <taxon>Asteraceae</taxon>
        <taxon>Asteroideae</taxon>
        <taxon>Heliantheae alliance</taxon>
        <taxon>Heliantheae</taxon>
        <taxon>Helianthus</taxon>
    </lineage>
</organism>
<dbReference type="PANTHER" id="PTHR45621">
    <property type="entry name" value="OS01G0588500 PROTEIN-RELATED"/>
    <property type="match status" value="1"/>
</dbReference>
<name>A0A9K3NWE7_HELAN</name>
<dbReference type="EMBL" id="MNCJ02000318">
    <property type="protein sequence ID" value="KAF5814505.1"/>
    <property type="molecule type" value="Genomic_DNA"/>
</dbReference>
<dbReference type="Proteomes" id="UP000215914">
    <property type="component" value="Unassembled WGS sequence"/>
</dbReference>
<evidence type="ECO:0000313" key="2">
    <source>
        <dbReference type="EMBL" id="KAF5814505.1"/>
    </source>
</evidence>
<evidence type="ECO:0000259" key="1">
    <source>
        <dbReference type="PROSITE" id="PS50011"/>
    </source>
</evidence>
<reference evidence="2" key="2">
    <citation type="submission" date="2020-06" db="EMBL/GenBank/DDBJ databases">
        <title>Helianthus annuus Genome sequencing and assembly Release 2.</title>
        <authorList>
            <person name="Gouzy J."/>
            <person name="Langlade N."/>
            <person name="Munos S."/>
        </authorList>
    </citation>
    <scope>NUCLEOTIDE SEQUENCE</scope>
    <source>
        <tissue evidence="2">Leaves</tissue>
    </source>
</reference>
<dbReference type="InterPro" id="IPR011009">
    <property type="entry name" value="Kinase-like_dom_sf"/>
</dbReference>
<accession>A0A9K3NWE7</accession>